<evidence type="ECO:0000313" key="2">
    <source>
        <dbReference type="Proteomes" id="UP000010802"/>
    </source>
</evidence>
<name>F4LS86_TEPAE</name>
<keyword evidence="2" id="KW-1185">Reference proteome</keyword>
<proteinExistence type="predicted"/>
<evidence type="ECO:0000313" key="1">
    <source>
        <dbReference type="EMBL" id="CDI40305.1"/>
    </source>
</evidence>
<reference evidence="2" key="1">
    <citation type="journal article" date="2013" name="Genome Announc.">
        <title>First genome sequence of a syntrophic acetate-oxidizing bacterium, Tepidanaerobacter acetatoxydans strain Re1.</title>
        <authorList>
            <person name="Manzoor S."/>
            <person name="Bongcam-Rudloff E."/>
            <person name="Schnurer A."/>
            <person name="Muller B."/>
        </authorList>
    </citation>
    <scope>NUCLEOTIDE SEQUENCE [LARGE SCALE GENOMIC DNA]</scope>
    <source>
        <strain evidence="2">Re1</strain>
    </source>
</reference>
<dbReference type="eggNOG" id="ENOG50335VB">
    <property type="taxonomic scope" value="Bacteria"/>
</dbReference>
<dbReference type="EMBL" id="HF563609">
    <property type="protein sequence ID" value="CDI40305.1"/>
    <property type="molecule type" value="Genomic_DNA"/>
</dbReference>
<gene>
    <name evidence="1" type="ordered locus">TEPIRE1_0150</name>
</gene>
<dbReference type="RefSeq" id="WP_013777273.1">
    <property type="nucleotide sequence ID" value="NC_015519.1"/>
</dbReference>
<sequence length="121" mass="13522">MVDNQVIVFVDKTYVRITGIQIKGLKPFELEQTLKNTLQRPIRVIGVTGSAIEMDIYGMEPEAVYKDEKGIIKAISTVSGITAADVIKIAQAERSVEVSVEKFPKGKYSGCARERWLNFDK</sequence>
<dbReference type="KEGG" id="tep:TepRe1_0140"/>
<dbReference type="STRING" id="1209989.TepRe1_0140"/>
<protein>
    <submittedName>
        <fullName evidence="1">Uncharacterized protein</fullName>
    </submittedName>
</protein>
<organism evidence="1 2">
    <name type="scientific">Tepidanaerobacter acetatoxydans (strain DSM 21804 / JCM 16047 / Re1)</name>
    <dbReference type="NCBI Taxonomy" id="1209989"/>
    <lineage>
        <taxon>Bacteria</taxon>
        <taxon>Bacillati</taxon>
        <taxon>Bacillota</taxon>
        <taxon>Clostridia</taxon>
        <taxon>Thermosediminibacterales</taxon>
        <taxon>Tepidanaerobacteraceae</taxon>
        <taxon>Tepidanaerobacter</taxon>
    </lineage>
</organism>
<accession>F4LS86</accession>
<dbReference type="KEGG" id="tae:TepiRe1_0150"/>
<dbReference type="HOGENOM" id="CLU_1966577_0_0_9"/>
<dbReference type="Proteomes" id="UP000010802">
    <property type="component" value="Chromosome"/>
</dbReference>
<dbReference type="AlphaFoldDB" id="F4LS86"/>